<evidence type="ECO:0000313" key="9">
    <source>
        <dbReference type="Proteomes" id="UP000295565"/>
    </source>
</evidence>
<accession>A0A4R1J955</accession>
<evidence type="ECO:0000256" key="4">
    <source>
        <dbReference type="ARBA" id="ARBA00023098"/>
    </source>
</evidence>
<evidence type="ECO:0000313" key="8">
    <source>
        <dbReference type="EMBL" id="TCK47135.1"/>
    </source>
</evidence>
<dbReference type="AlphaFoldDB" id="A0A4R1J955"/>
<evidence type="ECO:0000256" key="6">
    <source>
        <dbReference type="SAM" id="Phobius"/>
    </source>
</evidence>
<keyword evidence="6" id="KW-0812">Transmembrane</keyword>
<dbReference type="GO" id="GO:0006654">
    <property type="term" value="P:phosphatidic acid biosynthetic process"/>
    <property type="evidence" value="ECO:0007669"/>
    <property type="project" value="TreeGrafter"/>
</dbReference>
<keyword evidence="9" id="KW-1185">Reference proteome</keyword>
<evidence type="ECO:0000256" key="3">
    <source>
        <dbReference type="ARBA" id="ARBA00022679"/>
    </source>
</evidence>
<dbReference type="SMART" id="SM00563">
    <property type="entry name" value="PlsC"/>
    <property type="match status" value="1"/>
</dbReference>
<comment type="pathway">
    <text evidence="1">Lipid metabolism.</text>
</comment>
<feature type="transmembrane region" description="Helical" evidence="6">
    <location>
        <begin position="7"/>
        <end position="30"/>
    </location>
</feature>
<dbReference type="GO" id="GO:0003841">
    <property type="term" value="F:1-acylglycerol-3-phosphate O-acyltransferase activity"/>
    <property type="evidence" value="ECO:0007669"/>
    <property type="project" value="TreeGrafter"/>
</dbReference>
<sequence length="242" mass="27494">MLQRCYSIVLLCMTSITAPLFFLIACLIWVFTIWWDTRLVCLHYFTSIWAKFLISLYPGWKTQILYRERVPKDKPYILVSNHQSGIDILLAFGLYRPFKWLSKIEVFHVPFIGWNMYLNKYVALKRGDRRSVAKMSAEVKKHIEQGSSVYMFPEGSRSQDGKLGSFKTGAFAMAKHCGVGIIPIAIEGTFDALPKSSIMVGQANMRLTVLEPIEADEVASKTAQQLCAQTREIIAKKIGQAD</sequence>
<evidence type="ECO:0000256" key="5">
    <source>
        <dbReference type="ARBA" id="ARBA00023315"/>
    </source>
</evidence>
<dbReference type="EMBL" id="SMGD01000015">
    <property type="protein sequence ID" value="TCK47135.1"/>
    <property type="molecule type" value="Genomic_DNA"/>
</dbReference>
<keyword evidence="3 8" id="KW-0808">Transferase</keyword>
<evidence type="ECO:0000259" key="7">
    <source>
        <dbReference type="SMART" id="SM00563"/>
    </source>
</evidence>
<evidence type="ECO:0000256" key="1">
    <source>
        <dbReference type="ARBA" id="ARBA00005189"/>
    </source>
</evidence>
<dbReference type="Pfam" id="PF01553">
    <property type="entry name" value="Acyltransferase"/>
    <property type="match status" value="1"/>
</dbReference>
<gene>
    <name evidence="8" type="ORF">EV690_2834</name>
</gene>
<dbReference type="PANTHER" id="PTHR10434:SF64">
    <property type="entry name" value="1-ACYL-SN-GLYCEROL-3-PHOSPHATE ACYLTRANSFERASE-RELATED"/>
    <property type="match status" value="1"/>
</dbReference>
<keyword evidence="2" id="KW-0444">Lipid biosynthesis</keyword>
<proteinExistence type="predicted"/>
<dbReference type="SUPFAM" id="SSF69593">
    <property type="entry name" value="Glycerol-3-phosphate (1)-acyltransferase"/>
    <property type="match status" value="1"/>
</dbReference>
<reference evidence="8 9" key="1">
    <citation type="submission" date="2019-03" db="EMBL/GenBank/DDBJ databases">
        <title>Genomic Encyclopedia of Type Strains, Phase IV (KMG-IV): sequencing the most valuable type-strain genomes for metagenomic binning, comparative biology and taxonomic classification.</title>
        <authorList>
            <person name="Goeker M."/>
        </authorList>
    </citation>
    <scope>NUCLEOTIDE SEQUENCE [LARGE SCALE GENOMIC DNA]</scope>
    <source>
        <strain evidence="8 9">DSM 18577</strain>
    </source>
</reference>
<organism evidence="8 9">
    <name type="scientific">Celerinatantimonas diazotrophica</name>
    <dbReference type="NCBI Taxonomy" id="412034"/>
    <lineage>
        <taxon>Bacteria</taxon>
        <taxon>Pseudomonadati</taxon>
        <taxon>Pseudomonadota</taxon>
        <taxon>Gammaproteobacteria</taxon>
        <taxon>Celerinatantimonadaceae</taxon>
        <taxon>Celerinatantimonas</taxon>
    </lineage>
</organism>
<comment type="caution">
    <text evidence="8">The sequence shown here is derived from an EMBL/GenBank/DDBJ whole genome shotgun (WGS) entry which is preliminary data.</text>
</comment>
<dbReference type="InterPro" id="IPR002123">
    <property type="entry name" value="Plipid/glycerol_acylTrfase"/>
</dbReference>
<keyword evidence="4" id="KW-0443">Lipid metabolism</keyword>
<name>A0A4R1J955_9GAMM</name>
<evidence type="ECO:0000256" key="2">
    <source>
        <dbReference type="ARBA" id="ARBA00022516"/>
    </source>
</evidence>
<dbReference type="PROSITE" id="PS51257">
    <property type="entry name" value="PROKAR_LIPOPROTEIN"/>
    <property type="match status" value="1"/>
</dbReference>
<protein>
    <submittedName>
        <fullName evidence="8">1-acyl-sn-glycerol-3-phosphate acyltransferase</fullName>
    </submittedName>
</protein>
<keyword evidence="6" id="KW-0472">Membrane</keyword>
<dbReference type="Proteomes" id="UP000295565">
    <property type="component" value="Unassembled WGS sequence"/>
</dbReference>
<feature type="domain" description="Phospholipid/glycerol acyltransferase" evidence="7">
    <location>
        <begin position="76"/>
        <end position="189"/>
    </location>
</feature>
<dbReference type="PANTHER" id="PTHR10434">
    <property type="entry name" value="1-ACYL-SN-GLYCEROL-3-PHOSPHATE ACYLTRANSFERASE"/>
    <property type="match status" value="1"/>
</dbReference>
<keyword evidence="6" id="KW-1133">Transmembrane helix</keyword>
<dbReference type="CDD" id="cd07989">
    <property type="entry name" value="LPLAT_AGPAT-like"/>
    <property type="match status" value="1"/>
</dbReference>
<keyword evidence="5 8" id="KW-0012">Acyltransferase</keyword>